<dbReference type="InterPro" id="IPR003453">
    <property type="entry name" value="ABC_MlaE_roteobac"/>
</dbReference>
<comment type="caution">
    <text evidence="1">Lacks conserved residue(s) required for the propagation of feature annotation.</text>
</comment>
<dbReference type="Proteomes" id="UP000662747">
    <property type="component" value="Chromosome"/>
</dbReference>
<feature type="transmembrane region" description="Helical" evidence="1">
    <location>
        <begin position="307"/>
        <end position="324"/>
    </location>
</feature>
<keyword evidence="3" id="KW-1185">Reference proteome</keyword>
<protein>
    <submittedName>
        <fullName evidence="2">ABC transporter permease</fullName>
    </submittedName>
</protein>
<evidence type="ECO:0000313" key="2">
    <source>
        <dbReference type="EMBL" id="QSQ25891.1"/>
    </source>
</evidence>
<dbReference type="InterPro" id="IPR030802">
    <property type="entry name" value="Permease_MalE"/>
</dbReference>
<dbReference type="EMBL" id="CP071090">
    <property type="protein sequence ID" value="QSQ25891.1"/>
    <property type="molecule type" value="Genomic_DNA"/>
</dbReference>
<gene>
    <name evidence="2" type="ORF">JY651_13580</name>
</gene>
<evidence type="ECO:0000256" key="1">
    <source>
        <dbReference type="RuleBase" id="RU362044"/>
    </source>
</evidence>
<evidence type="ECO:0000313" key="3">
    <source>
        <dbReference type="Proteomes" id="UP000662747"/>
    </source>
</evidence>
<dbReference type="PANTHER" id="PTHR30188:SF3">
    <property type="entry name" value="ABC TRANSPORTER PERMEASE"/>
    <property type="match status" value="1"/>
</dbReference>
<keyword evidence="1" id="KW-1133">Transmembrane helix</keyword>
<dbReference type="RefSeq" id="WP_206727442.1">
    <property type="nucleotide sequence ID" value="NZ_CP071090.1"/>
</dbReference>
<organism evidence="2 3">
    <name type="scientific">Pyxidicoccus parkwayensis</name>
    <dbReference type="NCBI Taxonomy" id="2813578"/>
    <lineage>
        <taxon>Bacteria</taxon>
        <taxon>Pseudomonadati</taxon>
        <taxon>Myxococcota</taxon>
        <taxon>Myxococcia</taxon>
        <taxon>Myxococcales</taxon>
        <taxon>Cystobacterineae</taxon>
        <taxon>Myxococcaceae</taxon>
        <taxon>Pyxidicoccus</taxon>
    </lineage>
</organism>
<feature type="transmembrane region" description="Helical" evidence="1">
    <location>
        <begin position="158"/>
        <end position="178"/>
    </location>
</feature>
<dbReference type="PANTHER" id="PTHR30188">
    <property type="entry name" value="ABC TRANSPORTER PERMEASE PROTEIN-RELATED"/>
    <property type="match status" value="1"/>
</dbReference>
<keyword evidence="1" id="KW-0812">Transmembrane</keyword>
<reference evidence="2 3" key="1">
    <citation type="submission" date="2021-02" db="EMBL/GenBank/DDBJ databases">
        <title>De Novo genome assembly of isolated myxobacteria.</title>
        <authorList>
            <person name="Stevens D.C."/>
        </authorList>
    </citation>
    <scope>NUCLEOTIDE SEQUENCE [LARGE SCALE GENOMIC DNA]</scope>
    <source>
        <strain evidence="3">SCPEA02</strain>
    </source>
</reference>
<dbReference type="NCBIfam" id="TIGR00056">
    <property type="entry name" value="MlaE family lipid ABC transporter permease subunit"/>
    <property type="match status" value="1"/>
</dbReference>
<keyword evidence="1" id="KW-0472">Membrane</keyword>
<proteinExistence type="inferred from homology"/>
<feature type="transmembrane region" description="Helical" evidence="1">
    <location>
        <begin position="264"/>
        <end position="287"/>
    </location>
</feature>
<accession>A0ABX7P628</accession>
<sequence length="369" mass="39554">MPRSSSAPQWKIERAGDEVRFAGIFRTADGTQILAAFRDASKSASTVDLDLAEVQQLDSGVVMLLLGELAARGARANLRTGDRFRPLFELCMEGCAWIRKRTRPVGLVEQIGLGTTHEVAGLDQALEFVGEMTFGAGRLVQRAARAHWRELPVLVERAGVDALPVVLILNFLLGFVTAFMSARVLALLGANLLVANLVSIAVTRQLSPLMTAIIVCGRSGAAYAAELGSMRVAEEIDALRTLGLEPFSWLVLPRVLALMTVTPVLTLLADLSGILGGLVVAVVSLGLTPRIYFNQTRDALELWDIESGLWMSVAFALFIGLIACQQGMAASGGATGVGRRTTQTVVHSLFAIIFLDAAFTVLYRAFGLS</sequence>
<name>A0ABX7P628_9BACT</name>
<comment type="similarity">
    <text evidence="1">Belongs to the MlaE permease family.</text>
</comment>
<dbReference type="Pfam" id="PF02405">
    <property type="entry name" value="MlaE"/>
    <property type="match status" value="1"/>
</dbReference>
<feature type="transmembrane region" description="Helical" evidence="1">
    <location>
        <begin position="345"/>
        <end position="366"/>
    </location>
</feature>